<dbReference type="AlphaFoldDB" id="A0A0G0EZ80"/>
<dbReference type="EMBL" id="LBQC01000015">
    <property type="protein sequence ID" value="KKP72452.1"/>
    <property type="molecule type" value="Genomic_DNA"/>
</dbReference>
<accession>A0A0G0EZ80</accession>
<dbReference type="Proteomes" id="UP000034457">
    <property type="component" value="Unassembled WGS sequence"/>
</dbReference>
<evidence type="ECO:0000313" key="2">
    <source>
        <dbReference type="Proteomes" id="UP000034457"/>
    </source>
</evidence>
<gene>
    <name evidence="1" type="ORF">UR68_C0015G0013</name>
</gene>
<protein>
    <submittedName>
        <fullName evidence="1">Uncharacterized protein</fullName>
    </submittedName>
</protein>
<sequence length="324" mass="37173">MVIESASRVLLKESTSRSANLGKAFESFSSSLPLQIELIKPFQIPSGLLTTNERFNWPALKRKIRTIPNGYIYGLGAGGIFSVCSLFDKDNVPTAMFSVDLLPEAVMVGRIAVDLIKKSLDFDSFIDKFNSRKTFYESAKNVIRKEGSERLQNVLRKIKIRKFYEYLSSLNGENVDMNSLGHKQAFSKENWKILKLLADKDNIGFGLGDFYDQRIIEYVNQQLYFNLGSNVIYTSNIIDCPTENLDESLDSRLALWKFFKEKLRAIDTPKFFLYSLKVNKLFGDPPGAVLKLYLRPFALFFNKRVFFARSSFTDYLTIRGFSYI</sequence>
<evidence type="ECO:0000313" key="1">
    <source>
        <dbReference type="EMBL" id="KKP72452.1"/>
    </source>
</evidence>
<name>A0A0G0EZ80_9BACT</name>
<comment type="caution">
    <text evidence="1">The sequence shown here is derived from an EMBL/GenBank/DDBJ whole genome shotgun (WGS) entry which is preliminary data.</text>
</comment>
<reference evidence="1 2" key="1">
    <citation type="journal article" date="2015" name="Nature">
        <title>rRNA introns, odd ribosomes, and small enigmatic genomes across a large radiation of phyla.</title>
        <authorList>
            <person name="Brown C.T."/>
            <person name="Hug L.A."/>
            <person name="Thomas B.C."/>
            <person name="Sharon I."/>
            <person name="Castelle C.J."/>
            <person name="Singh A."/>
            <person name="Wilkins M.J."/>
            <person name="Williams K.H."/>
            <person name="Banfield J.F."/>
        </authorList>
    </citation>
    <scope>NUCLEOTIDE SEQUENCE [LARGE SCALE GENOMIC DNA]</scope>
</reference>
<proteinExistence type="predicted"/>
<dbReference type="STRING" id="1618478.UR68_C0015G0013"/>
<organism evidence="1 2">
    <name type="scientific">Candidatus Roizmanbacteria bacterium GW2011_GWA2_35_19</name>
    <dbReference type="NCBI Taxonomy" id="1618478"/>
    <lineage>
        <taxon>Bacteria</taxon>
        <taxon>Candidatus Roizmaniibacteriota</taxon>
    </lineage>
</organism>